<protein>
    <submittedName>
        <fullName evidence="3">Glycosyltransferase involved in cell wall biosynthesis</fullName>
    </submittedName>
</protein>
<feature type="domain" description="Glycosyl transferase family 1" evidence="1">
    <location>
        <begin position="187"/>
        <end position="355"/>
    </location>
</feature>
<feature type="domain" description="Glycosyltransferase subfamily 4-like N-terminal" evidence="2">
    <location>
        <begin position="13"/>
        <end position="184"/>
    </location>
</feature>
<dbReference type="AlphaFoldDB" id="A0A7X0D8Z1"/>
<dbReference type="RefSeq" id="WP_183247477.1">
    <property type="nucleotide sequence ID" value="NZ_JACHES010000003.1"/>
</dbReference>
<proteinExistence type="predicted"/>
<dbReference type="Gene3D" id="3.40.50.2000">
    <property type="entry name" value="Glycogen Phosphorylase B"/>
    <property type="match status" value="2"/>
</dbReference>
<evidence type="ECO:0000313" key="4">
    <source>
        <dbReference type="Proteomes" id="UP000523528"/>
    </source>
</evidence>
<gene>
    <name evidence="3" type="ORF">HNQ82_000884</name>
</gene>
<dbReference type="SUPFAM" id="SSF53756">
    <property type="entry name" value="UDP-Glycosyltransferase/glycogen phosphorylase"/>
    <property type="match status" value="1"/>
</dbReference>
<sequence>MKKVLFYESRPEWGGAQKCELELLLHLEKYGFKTFFLSSTDGPMIERIKKNGKNFVLFPVSERINRVRKEHVVSGRVRYFSSFLALLPHYWHVAKYLLKHSIDVVYTSQFRSQLVVAWLAKVLRKKVVWHIHGEESLQNMLGKLAVLFSDRIIVVSDRICKHYQDMFPEYQHKFHTVYNGISLDAVKENQKKTDIYRLVIVGTLIEEKRQDLAIKACAQLKELGFPIRLDIVGEKPPWKSNEYKDRLKRLVETYELSGEVSFLGWIEQPQQILSQAHIFLLPSDTEGMPLSILEAMSIGLPCVATDVGGVSELIEHGETGFVVNKGDDRELVHALRALIENEHLRLQMGQKSKERYEKLFTKEKFLEGVARVLHRL</sequence>
<keyword evidence="3" id="KW-0808">Transferase</keyword>
<name>A0A7X0D8Z1_9BACL</name>
<comment type="caution">
    <text evidence="3">The sequence shown here is derived from an EMBL/GenBank/DDBJ whole genome shotgun (WGS) entry which is preliminary data.</text>
</comment>
<organism evidence="3 4">
    <name type="scientific">Anoxybacillus tengchongensis</name>
    <dbReference type="NCBI Taxonomy" id="576944"/>
    <lineage>
        <taxon>Bacteria</taxon>
        <taxon>Bacillati</taxon>
        <taxon>Bacillota</taxon>
        <taxon>Bacilli</taxon>
        <taxon>Bacillales</taxon>
        <taxon>Anoxybacillaceae</taxon>
        <taxon>Anoxybacillus</taxon>
    </lineage>
</organism>
<dbReference type="EMBL" id="JACHES010000003">
    <property type="protein sequence ID" value="MBB6176073.1"/>
    <property type="molecule type" value="Genomic_DNA"/>
</dbReference>
<dbReference type="Proteomes" id="UP000523528">
    <property type="component" value="Unassembled WGS sequence"/>
</dbReference>
<keyword evidence="4" id="KW-1185">Reference proteome</keyword>
<dbReference type="InterPro" id="IPR028098">
    <property type="entry name" value="Glyco_trans_4-like_N"/>
</dbReference>
<dbReference type="PANTHER" id="PTHR12526:SF630">
    <property type="entry name" value="GLYCOSYLTRANSFERASE"/>
    <property type="match status" value="1"/>
</dbReference>
<dbReference type="Pfam" id="PF13439">
    <property type="entry name" value="Glyco_transf_4"/>
    <property type="match status" value="1"/>
</dbReference>
<reference evidence="3 4" key="1">
    <citation type="submission" date="2020-08" db="EMBL/GenBank/DDBJ databases">
        <title>Genomic Encyclopedia of Type Strains, Phase IV (KMG-IV): sequencing the most valuable type-strain genomes for metagenomic binning, comparative biology and taxonomic classification.</title>
        <authorList>
            <person name="Goeker M."/>
        </authorList>
    </citation>
    <scope>NUCLEOTIDE SEQUENCE [LARGE SCALE GENOMIC DNA]</scope>
    <source>
        <strain evidence="3 4">DSM 23211</strain>
    </source>
</reference>
<evidence type="ECO:0000313" key="3">
    <source>
        <dbReference type="EMBL" id="MBB6176073.1"/>
    </source>
</evidence>
<accession>A0A7X0D8Z1</accession>
<dbReference type="PANTHER" id="PTHR12526">
    <property type="entry name" value="GLYCOSYLTRANSFERASE"/>
    <property type="match status" value="1"/>
</dbReference>
<dbReference type="Pfam" id="PF00534">
    <property type="entry name" value="Glycos_transf_1"/>
    <property type="match status" value="1"/>
</dbReference>
<evidence type="ECO:0000259" key="1">
    <source>
        <dbReference type="Pfam" id="PF00534"/>
    </source>
</evidence>
<dbReference type="InterPro" id="IPR001296">
    <property type="entry name" value="Glyco_trans_1"/>
</dbReference>
<dbReference type="CDD" id="cd03801">
    <property type="entry name" value="GT4_PimA-like"/>
    <property type="match status" value="1"/>
</dbReference>
<dbReference type="GO" id="GO:0016757">
    <property type="term" value="F:glycosyltransferase activity"/>
    <property type="evidence" value="ECO:0007669"/>
    <property type="project" value="InterPro"/>
</dbReference>
<evidence type="ECO:0000259" key="2">
    <source>
        <dbReference type="Pfam" id="PF13439"/>
    </source>
</evidence>